<dbReference type="InterPro" id="IPR051906">
    <property type="entry name" value="TolC-like"/>
</dbReference>
<comment type="subcellular location">
    <subcellularLocation>
        <location evidence="1">Cell outer membrane</location>
    </subcellularLocation>
</comment>
<evidence type="ECO:0000256" key="2">
    <source>
        <dbReference type="ARBA" id="ARBA00007613"/>
    </source>
</evidence>
<dbReference type="PANTHER" id="PTHR30026:SF20">
    <property type="entry name" value="OUTER MEMBRANE PROTEIN TOLC"/>
    <property type="match status" value="1"/>
</dbReference>
<dbReference type="Gene3D" id="1.20.1600.10">
    <property type="entry name" value="Outer membrane efflux proteins (OEP)"/>
    <property type="match status" value="1"/>
</dbReference>
<keyword evidence="8" id="KW-0175">Coiled coil</keyword>
<evidence type="ECO:0000313" key="10">
    <source>
        <dbReference type="Proteomes" id="UP000197019"/>
    </source>
</evidence>
<gene>
    <name evidence="9" type="ORF">CEK71_15810</name>
</gene>
<dbReference type="GO" id="GO:0015288">
    <property type="term" value="F:porin activity"/>
    <property type="evidence" value="ECO:0007669"/>
    <property type="project" value="TreeGrafter"/>
</dbReference>
<evidence type="ECO:0000256" key="3">
    <source>
        <dbReference type="ARBA" id="ARBA00022448"/>
    </source>
</evidence>
<evidence type="ECO:0000256" key="8">
    <source>
        <dbReference type="SAM" id="Coils"/>
    </source>
</evidence>
<evidence type="ECO:0000256" key="4">
    <source>
        <dbReference type="ARBA" id="ARBA00022452"/>
    </source>
</evidence>
<dbReference type="InterPro" id="IPR010130">
    <property type="entry name" value="T1SS_OMP_TolC"/>
</dbReference>
<dbReference type="KEGG" id="mpsy:CEK71_15810"/>
<evidence type="ECO:0000256" key="5">
    <source>
        <dbReference type="ARBA" id="ARBA00022692"/>
    </source>
</evidence>
<dbReference type="Proteomes" id="UP000197019">
    <property type="component" value="Chromosome"/>
</dbReference>
<dbReference type="GO" id="GO:0015562">
    <property type="term" value="F:efflux transmembrane transporter activity"/>
    <property type="evidence" value="ECO:0007669"/>
    <property type="project" value="InterPro"/>
</dbReference>
<dbReference type="GO" id="GO:1990281">
    <property type="term" value="C:efflux pump complex"/>
    <property type="evidence" value="ECO:0007669"/>
    <property type="project" value="TreeGrafter"/>
</dbReference>
<dbReference type="GO" id="GO:0009279">
    <property type="term" value="C:cell outer membrane"/>
    <property type="evidence" value="ECO:0007669"/>
    <property type="project" value="UniProtKB-SubCell"/>
</dbReference>
<reference evidence="9 10" key="1">
    <citation type="submission" date="2017-06" db="EMBL/GenBank/DDBJ databases">
        <title>Genome Sequencing of the methanotroph Methylovulum psychrotolerants str. HV10-M2 isolated from a high-altitude environment.</title>
        <authorList>
            <person name="Mateos-Rivera A."/>
        </authorList>
    </citation>
    <scope>NUCLEOTIDE SEQUENCE [LARGE SCALE GENOMIC DNA]</scope>
    <source>
        <strain evidence="9 10">HV10_M2</strain>
    </source>
</reference>
<feature type="coiled-coil region" evidence="8">
    <location>
        <begin position="161"/>
        <end position="265"/>
    </location>
</feature>
<evidence type="ECO:0000256" key="1">
    <source>
        <dbReference type="ARBA" id="ARBA00004442"/>
    </source>
</evidence>
<comment type="similarity">
    <text evidence="2">Belongs to the outer membrane factor (OMF) (TC 1.B.17) family.</text>
</comment>
<dbReference type="AlphaFoldDB" id="A0A1Z4C1J6"/>
<keyword evidence="7" id="KW-0998">Cell outer membrane</keyword>
<name>A0A1Z4C1J6_9GAMM</name>
<sequence>MAACGDRHCLGGGVLNAVDAIHRAVAVSSGDGRGKAEATGGAMIDRNNRLFYLVPLLLSLGVAPPSLADDLVAVYRQAAQEDPQLEGAREALAAVQENRDQTRAALFLPSADFSANVNQDRQSVQFGGAATGSSGSSTFVSGGYTLTLTQPILHYERVMGKQQADKRVAQAEAEFAAAEIAVLLRVAERYFEVLAAADNLRFAQAQRDALARGLAETQQRQRVGFLATADVQEAQAGYDRALSDVVDAEHQLRDAQESLQETTGQQYAQLAVLRDDIPLVAPEPASEARWVDQALVQNLSLRVSEQLVEIAKAAIELQKSGHLPTLDAVGSQSFSTSGGRFGSSDVEDTIVGLSLTVPLYQGGQVNSKIREAEHRHSQAKANLKQAQRAVHREASNAFLGVVGGISRVKALRQTVSSSQTALAATQAGFRAGRRTALDVIIAEREQLRAQNDYARARYDYLLATLRLKQAVGTLSPEDLVKINGLLVNHS</sequence>
<evidence type="ECO:0000313" key="9">
    <source>
        <dbReference type="EMBL" id="ASF47408.1"/>
    </source>
</evidence>
<keyword evidence="3" id="KW-0813">Transport</keyword>
<dbReference type="SUPFAM" id="SSF56954">
    <property type="entry name" value="Outer membrane efflux proteins (OEP)"/>
    <property type="match status" value="1"/>
</dbReference>
<keyword evidence="6" id="KW-0472">Membrane</keyword>
<dbReference type="EMBL" id="CP022129">
    <property type="protein sequence ID" value="ASF47408.1"/>
    <property type="molecule type" value="Genomic_DNA"/>
</dbReference>
<protein>
    <submittedName>
        <fullName evidence="9">Type I secretion protein TolC</fullName>
    </submittedName>
</protein>
<evidence type="ECO:0000256" key="7">
    <source>
        <dbReference type="ARBA" id="ARBA00023237"/>
    </source>
</evidence>
<dbReference type="NCBIfam" id="TIGR01844">
    <property type="entry name" value="type_I_sec_TolC"/>
    <property type="match status" value="1"/>
</dbReference>
<keyword evidence="10" id="KW-1185">Reference proteome</keyword>
<keyword evidence="5" id="KW-0812">Transmembrane</keyword>
<dbReference type="InterPro" id="IPR003423">
    <property type="entry name" value="OMP_efflux"/>
</dbReference>
<dbReference type="Pfam" id="PF02321">
    <property type="entry name" value="OEP"/>
    <property type="match status" value="2"/>
</dbReference>
<dbReference type="PANTHER" id="PTHR30026">
    <property type="entry name" value="OUTER MEMBRANE PROTEIN TOLC"/>
    <property type="match status" value="1"/>
</dbReference>
<accession>A0A1Z4C1J6</accession>
<proteinExistence type="inferred from homology"/>
<keyword evidence="4" id="KW-1134">Transmembrane beta strand</keyword>
<evidence type="ECO:0000256" key="6">
    <source>
        <dbReference type="ARBA" id="ARBA00023136"/>
    </source>
</evidence>
<organism evidence="9 10">
    <name type="scientific">Methylovulum psychrotolerans</name>
    <dbReference type="NCBI Taxonomy" id="1704499"/>
    <lineage>
        <taxon>Bacteria</taxon>
        <taxon>Pseudomonadati</taxon>
        <taxon>Pseudomonadota</taxon>
        <taxon>Gammaproteobacteria</taxon>
        <taxon>Methylococcales</taxon>
        <taxon>Methylococcaceae</taxon>
        <taxon>Methylovulum</taxon>
    </lineage>
</organism>